<dbReference type="SMART" id="SM01132">
    <property type="entry name" value="DIL"/>
    <property type="match status" value="1"/>
</dbReference>
<evidence type="ECO:0000313" key="7">
    <source>
        <dbReference type="Proteomes" id="UP001642483"/>
    </source>
</evidence>
<dbReference type="SMART" id="SM00228">
    <property type="entry name" value="PDZ"/>
    <property type="match status" value="1"/>
</dbReference>
<dbReference type="Gene3D" id="2.60.200.20">
    <property type="match status" value="1"/>
</dbReference>
<keyword evidence="1" id="KW-0130">Cell adhesion</keyword>
<feature type="domain" description="Dilute" evidence="5">
    <location>
        <begin position="792"/>
        <end position="1053"/>
    </location>
</feature>
<reference evidence="6 7" key="1">
    <citation type="submission" date="2024-02" db="EMBL/GenBank/DDBJ databases">
        <authorList>
            <person name="Daric V."/>
            <person name="Darras S."/>
        </authorList>
    </citation>
    <scope>NUCLEOTIDE SEQUENCE [LARGE SCALE GENOMIC DNA]</scope>
</reference>
<dbReference type="InterPro" id="IPR002710">
    <property type="entry name" value="Dilute_dom"/>
</dbReference>
<feature type="compositionally biased region" description="Low complexity" evidence="2">
    <location>
        <begin position="120"/>
        <end position="130"/>
    </location>
</feature>
<organism evidence="6 7">
    <name type="scientific">Clavelina lepadiformis</name>
    <name type="common">Light-bulb sea squirt</name>
    <name type="synonym">Ascidia lepadiformis</name>
    <dbReference type="NCBI Taxonomy" id="159417"/>
    <lineage>
        <taxon>Eukaryota</taxon>
        <taxon>Metazoa</taxon>
        <taxon>Chordata</taxon>
        <taxon>Tunicata</taxon>
        <taxon>Ascidiacea</taxon>
        <taxon>Aplousobranchia</taxon>
        <taxon>Clavelinidae</taxon>
        <taxon>Clavelina</taxon>
    </lineage>
</organism>
<dbReference type="PROSITE" id="PS50106">
    <property type="entry name" value="PDZ"/>
    <property type="match status" value="1"/>
</dbReference>
<dbReference type="Pfam" id="PF00595">
    <property type="entry name" value="PDZ"/>
    <property type="match status" value="1"/>
</dbReference>
<protein>
    <recommendedName>
        <fullName evidence="8">Ras-associating and dilute domain-containing protein</fullName>
    </recommendedName>
</protein>
<dbReference type="Proteomes" id="UP001642483">
    <property type="component" value="Unassembled WGS sequence"/>
</dbReference>
<proteinExistence type="predicted"/>
<feature type="region of interest" description="Disordered" evidence="2">
    <location>
        <begin position="436"/>
        <end position="531"/>
    </location>
</feature>
<sequence length="1412" mass="157441">MTGESTYISYDCIDCDINFPAAPSPCPSSEHGWSFKDEILLDPDDRPLELAVNSRSPVTFHLVTGGDRNTELLKTLRNESFTPEQRRKLIEKFNLTAEFEDDDVRTCDTSSPNTPRHRISLSGSSTSGSIKKGEGRMAGLPLVPMPKITGYNSITRRLSLKQAVDDRSTEKLPPFMRSQTLSNLERPVSLPVIPDSQNSNTRSGRVRNIKHKKDSTLPGRRESRSASARKLFFSLRKYRARSTSRDRKGSKGSVSSDVEDTKSPTKTTELSSDANLPGILKIFGDAVSPGANYKSVLATKHSSSKELVKIALQRYGIPKLQSKSFVLCEVVGRFNEALSKGNTKALKVKAGKNRRKAADVVTKTNEMTIAGADFIEDYVRPLNDHEKPLVLQSFWKPQEGHYRRFEIRRRSKVFKKVEKDYSTRDINNQAKRLVMQKSRTNLTNLPATDQPQTESEDSDDESKSPTFDARRPETPKATSPVKGHPKKTSYKSEQTTINKSPDTTGGVENSSKDSNMTTMTNKKDEVKSLDSPPAPYLITLQGNENNLIRTLNKNETLVGSDVTDICLEASDILRHHCVIKRRLELLFSESRNYEAVKRWCVTITSLDSEAKVTVNGQKISVKHTLQHGELIAIGKHHIFMYKDPSSDINLNNVVSFSFSKKRDQQQIEIKHPEASDLAKASASLRTTTDKEPEYLDFIKTDLPYQLSSEDRVLALIFDCVGDLTDLSPERLLAPATLLCQCIVHSCLNFHLGHKNELLLKIGSNLQSIVLNATKSVSNQEIQSSSDPGQNIQSLLPYLRPVVFWMSNALEIFEFLQKDLIPIVKKRVEEETKRKQVSPKILAEANKFVVNEQILALLEEVVMYAFQQLVYYLTKTLYSSLPALLECNPFADRSMPGLNVQHVMDIYSSAREMTQMYDVNERIVDQLFAYLFFFTNVSLFNTLMEEDSCSRYYSWEMGVRIRGNLEKLESWAIENGFMDQCTTYLENISALANLLATPKSQFLKGSWSFFRQTFPALAPAQLKHILSGYQITGSKSKPKSWTPDMQEMDEAMNEDKIMESYDNHPPLMLPVAGSKIDFRLPVNDSWFQAFVNKIKRVNDSPSEKDVPLLCETSVREQPDGRELSNREMSRSHTEQESISPSAQPPINKSETLKSVSPEVGGNDHLSHSGSSSVEAHSANKKQQSQTASAGGAGRMVSSSSCSSSSEPEGYVIRQHRSPHQQRKISDVIGNPSHAINELVESEGRRKACDEIVVLPVSSTPSHSSQVSSNKSQDGTRSPYSGSSPTVSSTHSTQAMPKEVFIVDIKKGKTGLGVGLVDGIVTSLGVPGVFVRSLIPDVSGGKHVHTKHHDVLRCWLQEGRLQLGDRILAANGVSLINMSYHEAMRTVRHAGDNVRLLVGRCGSEVAMKITSSSC</sequence>
<evidence type="ECO:0000256" key="2">
    <source>
        <dbReference type="SAM" id="MobiDB-lite"/>
    </source>
</evidence>
<dbReference type="Pfam" id="PF00788">
    <property type="entry name" value="RA"/>
    <property type="match status" value="1"/>
</dbReference>
<feature type="region of interest" description="Disordered" evidence="2">
    <location>
        <begin position="242"/>
        <end position="272"/>
    </location>
</feature>
<dbReference type="Gene3D" id="3.10.20.90">
    <property type="entry name" value="Phosphatidylinositol 3-kinase Catalytic Subunit, Chain A, domain 1"/>
    <property type="match status" value="1"/>
</dbReference>
<accession>A0ABP0GE03</accession>
<dbReference type="Gene3D" id="2.30.42.10">
    <property type="match status" value="1"/>
</dbReference>
<dbReference type="PROSITE" id="PS51126">
    <property type="entry name" value="DILUTE"/>
    <property type="match status" value="1"/>
</dbReference>
<feature type="compositionally biased region" description="Basic residues" evidence="2">
    <location>
        <begin position="204"/>
        <end position="213"/>
    </location>
</feature>
<dbReference type="InterPro" id="IPR001478">
    <property type="entry name" value="PDZ"/>
</dbReference>
<feature type="region of interest" description="Disordered" evidence="2">
    <location>
        <begin position="1255"/>
        <end position="1291"/>
    </location>
</feature>
<feature type="compositionally biased region" description="Basic and acidic residues" evidence="2">
    <location>
        <begin position="1112"/>
        <end position="1134"/>
    </location>
</feature>
<evidence type="ECO:0000313" key="6">
    <source>
        <dbReference type="EMBL" id="CAK8690009.1"/>
    </source>
</evidence>
<evidence type="ECO:0000259" key="4">
    <source>
        <dbReference type="PROSITE" id="PS50200"/>
    </source>
</evidence>
<feature type="region of interest" description="Disordered" evidence="2">
    <location>
        <begin position="104"/>
        <end position="138"/>
    </location>
</feature>
<dbReference type="InterPro" id="IPR029071">
    <property type="entry name" value="Ubiquitin-like_domsf"/>
</dbReference>
<evidence type="ECO:0000256" key="1">
    <source>
        <dbReference type="ARBA" id="ARBA00022889"/>
    </source>
</evidence>
<dbReference type="InterPro" id="IPR000253">
    <property type="entry name" value="FHA_dom"/>
</dbReference>
<feature type="compositionally biased region" description="Polar residues" evidence="2">
    <location>
        <begin position="437"/>
        <end position="453"/>
    </location>
</feature>
<evidence type="ECO:0000259" key="3">
    <source>
        <dbReference type="PROSITE" id="PS50106"/>
    </source>
</evidence>
<dbReference type="SMART" id="SM00314">
    <property type="entry name" value="RA"/>
    <property type="match status" value="1"/>
</dbReference>
<dbReference type="CDD" id="cd17116">
    <property type="entry name" value="RA_Radil_like"/>
    <property type="match status" value="1"/>
</dbReference>
<dbReference type="SUPFAM" id="SSF50156">
    <property type="entry name" value="PDZ domain-like"/>
    <property type="match status" value="1"/>
</dbReference>
<dbReference type="PROSITE" id="PS50200">
    <property type="entry name" value="RA"/>
    <property type="match status" value="1"/>
</dbReference>
<dbReference type="InterPro" id="IPR000159">
    <property type="entry name" value="RA_dom"/>
</dbReference>
<dbReference type="SUPFAM" id="SSF49879">
    <property type="entry name" value="SMAD/FHA domain"/>
    <property type="match status" value="1"/>
</dbReference>
<feature type="compositionally biased region" description="Low complexity" evidence="2">
    <location>
        <begin position="1159"/>
        <end position="1175"/>
    </location>
</feature>
<dbReference type="InterPro" id="IPR052072">
    <property type="entry name" value="Vascular_dev_regulator"/>
</dbReference>
<evidence type="ECO:0000259" key="5">
    <source>
        <dbReference type="PROSITE" id="PS51126"/>
    </source>
</evidence>
<comment type="caution">
    <text evidence="6">The sequence shown here is derived from an EMBL/GenBank/DDBJ whole genome shotgun (WGS) entry which is preliminary data.</text>
</comment>
<dbReference type="PANTHER" id="PTHR16027:SF9">
    <property type="entry name" value="RAS-ASSOCIATING AND DILUTE DOMAIN-CONTAINING PROTEIN"/>
    <property type="match status" value="1"/>
</dbReference>
<dbReference type="SUPFAM" id="SSF54236">
    <property type="entry name" value="Ubiquitin-like"/>
    <property type="match status" value="1"/>
</dbReference>
<dbReference type="Pfam" id="PF01843">
    <property type="entry name" value="DIL"/>
    <property type="match status" value="1"/>
</dbReference>
<gene>
    <name evidence="6" type="ORF">CVLEPA_LOCUS22658</name>
</gene>
<feature type="region of interest" description="Disordered" evidence="2">
    <location>
        <begin position="162"/>
        <end position="225"/>
    </location>
</feature>
<name>A0ABP0GE03_CLALP</name>
<feature type="domain" description="Ras-associating" evidence="4">
    <location>
        <begin position="276"/>
        <end position="412"/>
    </location>
</feature>
<dbReference type="EMBL" id="CAWYQH010000112">
    <property type="protein sequence ID" value="CAK8690009.1"/>
    <property type="molecule type" value="Genomic_DNA"/>
</dbReference>
<feature type="compositionally biased region" description="Polar residues" evidence="2">
    <location>
        <begin position="491"/>
        <end position="520"/>
    </location>
</feature>
<dbReference type="PANTHER" id="PTHR16027">
    <property type="entry name" value="DILUTE DOMAIN-CONTAINING PROTEIN YPR089W"/>
    <property type="match status" value="1"/>
</dbReference>
<dbReference type="InterPro" id="IPR036034">
    <property type="entry name" value="PDZ_sf"/>
</dbReference>
<dbReference type="InterPro" id="IPR008984">
    <property type="entry name" value="SMAD_FHA_dom_sf"/>
</dbReference>
<feature type="region of interest" description="Disordered" evidence="2">
    <location>
        <begin position="1099"/>
        <end position="1208"/>
    </location>
</feature>
<evidence type="ECO:0008006" key="8">
    <source>
        <dbReference type="Google" id="ProtNLM"/>
    </source>
</evidence>
<dbReference type="Pfam" id="PF00498">
    <property type="entry name" value="FHA"/>
    <property type="match status" value="1"/>
</dbReference>
<feature type="domain" description="PDZ" evidence="3">
    <location>
        <begin position="1300"/>
        <end position="1400"/>
    </location>
</feature>
<feature type="compositionally biased region" description="Polar residues" evidence="2">
    <location>
        <begin position="1135"/>
        <end position="1153"/>
    </location>
</feature>
<keyword evidence="7" id="KW-1185">Reference proteome</keyword>